<reference evidence="6 7" key="1">
    <citation type="journal article" date="2013" name="ISME J.">
        <title>A metabolic model for members of the genus Tetrasphaera involved in enhanced biological phosphorus removal.</title>
        <authorList>
            <person name="Kristiansen R."/>
            <person name="Nguyen H.T.T."/>
            <person name="Saunders A.M."/>
            <person name="Nielsen J.L."/>
            <person name="Wimmer R."/>
            <person name="Le V.Q."/>
            <person name="McIlroy S.J."/>
            <person name="Petrovski S."/>
            <person name="Seviour R.J."/>
            <person name="Calteau A."/>
            <person name="Nielsen K.L."/>
            <person name="Nielsen P.H."/>
        </authorList>
    </citation>
    <scope>NUCLEOTIDE SEQUENCE [LARGE SCALE GENOMIC DNA]</scope>
    <source>
        <strain evidence="6 7">Ben110</strain>
    </source>
</reference>
<accession>W6JYS7</accession>
<evidence type="ECO:0000259" key="4">
    <source>
        <dbReference type="Pfam" id="PF01408"/>
    </source>
</evidence>
<organism evidence="6 7">
    <name type="scientific">Nostocoides australiense Ben110</name>
    <dbReference type="NCBI Taxonomy" id="1193182"/>
    <lineage>
        <taxon>Bacteria</taxon>
        <taxon>Bacillati</taxon>
        <taxon>Actinomycetota</taxon>
        <taxon>Actinomycetes</taxon>
        <taxon>Micrococcales</taxon>
        <taxon>Intrasporangiaceae</taxon>
        <taxon>Nostocoides</taxon>
    </lineage>
</organism>
<keyword evidence="7" id="KW-1185">Reference proteome</keyword>
<dbReference type="GO" id="GO:0000166">
    <property type="term" value="F:nucleotide binding"/>
    <property type="evidence" value="ECO:0007669"/>
    <property type="project" value="InterPro"/>
</dbReference>
<evidence type="ECO:0000256" key="2">
    <source>
        <dbReference type="ARBA" id="ARBA00023002"/>
    </source>
</evidence>
<feature type="domain" description="GFO/IDH/MocA-like oxidoreductase" evidence="5">
    <location>
        <begin position="163"/>
        <end position="242"/>
    </location>
</feature>
<evidence type="ECO:0000259" key="5">
    <source>
        <dbReference type="Pfam" id="PF22725"/>
    </source>
</evidence>
<comment type="caution">
    <text evidence="6">The sequence shown here is derived from an EMBL/GenBank/DDBJ whole genome shotgun (WGS) entry which is preliminary data.</text>
</comment>
<name>W6JYS7_9MICO</name>
<dbReference type="GO" id="GO:0016491">
    <property type="term" value="F:oxidoreductase activity"/>
    <property type="evidence" value="ECO:0007669"/>
    <property type="project" value="UniProtKB-KW"/>
</dbReference>
<gene>
    <name evidence="6" type="ORF">BN11_4700007</name>
</gene>
<dbReference type="SUPFAM" id="SSF55347">
    <property type="entry name" value="Glyceraldehyde-3-phosphate dehydrogenase-like, C-terminal domain"/>
    <property type="match status" value="1"/>
</dbReference>
<dbReference type="InterPro" id="IPR036291">
    <property type="entry name" value="NAD(P)-bd_dom_sf"/>
</dbReference>
<dbReference type="SUPFAM" id="SSF51735">
    <property type="entry name" value="NAD(P)-binding Rossmann-fold domains"/>
    <property type="match status" value="1"/>
</dbReference>
<evidence type="ECO:0000256" key="1">
    <source>
        <dbReference type="ARBA" id="ARBA00010928"/>
    </source>
</evidence>
<evidence type="ECO:0000313" key="6">
    <source>
        <dbReference type="EMBL" id="CCH74693.1"/>
    </source>
</evidence>
<sequence length="344" mass="36707">MLQLPAARTPDPREAPSLRWGILGTGWIADKFVTALQRNTTQQVHAVGSRSQEGADRFASAVGASAAYGSYEALVADPDVDIIYVATPHNHHHANAVLAIDAGKHVLIEKPIAISEAEAQDIADRAAAAGVFCMEALWTLFLPKYDVLRQLLDDMVVDTVLADMGEYFTPDHRIFRADLAGGPLYDMATYPLSFAMWALGDPERIAAAGTPAPNGINGQLAMQLVGADGGVAALHCSIIGETPTTGVIASADRTITIDGPFYQPGGFTVTTRGGESARYDEEPVAHEGGLHFQAADVARLITAGARESDVRPLAHSIRLLRVMDAIREQVGIPLPAGVRRVRCR</sequence>
<evidence type="ECO:0000256" key="3">
    <source>
        <dbReference type="ARBA" id="ARBA00023027"/>
    </source>
</evidence>
<dbReference type="InterPro" id="IPR000683">
    <property type="entry name" value="Gfo/Idh/MocA-like_OxRdtase_N"/>
</dbReference>
<dbReference type="PANTHER" id="PTHR22604">
    <property type="entry name" value="OXIDOREDUCTASES"/>
    <property type="match status" value="1"/>
</dbReference>
<dbReference type="Gene3D" id="3.30.360.10">
    <property type="entry name" value="Dihydrodipicolinate Reductase, domain 2"/>
    <property type="match status" value="1"/>
</dbReference>
<evidence type="ECO:0000313" key="7">
    <source>
        <dbReference type="Proteomes" id="UP000035763"/>
    </source>
</evidence>
<protein>
    <submittedName>
        <fullName evidence="6">Oxidoreductase</fullName>
    </submittedName>
</protein>
<dbReference type="InterPro" id="IPR050984">
    <property type="entry name" value="Gfo/Idh/MocA_domain"/>
</dbReference>
<dbReference type="Pfam" id="PF22725">
    <property type="entry name" value="GFO_IDH_MocA_C3"/>
    <property type="match status" value="1"/>
</dbReference>
<dbReference type="STRING" id="1193182.BN11_4700007"/>
<dbReference type="AlphaFoldDB" id="W6JYS7"/>
<dbReference type="EMBL" id="CAJA01000413">
    <property type="protein sequence ID" value="CCH74693.1"/>
    <property type="molecule type" value="Genomic_DNA"/>
</dbReference>
<comment type="similarity">
    <text evidence="1">Belongs to the Gfo/Idh/MocA family.</text>
</comment>
<dbReference type="Proteomes" id="UP000035763">
    <property type="component" value="Unassembled WGS sequence"/>
</dbReference>
<keyword evidence="3" id="KW-0520">NAD</keyword>
<dbReference type="Gene3D" id="3.40.50.720">
    <property type="entry name" value="NAD(P)-binding Rossmann-like Domain"/>
    <property type="match status" value="1"/>
</dbReference>
<dbReference type="RefSeq" id="WP_048700041.1">
    <property type="nucleotide sequence ID" value="NZ_HG764815.1"/>
</dbReference>
<keyword evidence="2" id="KW-0560">Oxidoreductase</keyword>
<dbReference type="InterPro" id="IPR055170">
    <property type="entry name" value="GFO_IDH_MocA-like_dom"/>
</dbReference>
<feature type="domain" description="Gfo/Idh/MocA-like oxidoreductase N-terminal" evidence="4">
    <location>
        <begin position="18"/>
        <end position="135"/>
    </location>
</feature>
<dbReference type="OrthoDB" id="9815825at2"/>
<proteinExistence type="inferred from homology"/>
<dbReference type="PANTHER" id="PTHR22604:SF105">
    <property type="entry name" value="TRANS-1,2-DIHYDROBENZENE-1,2-DIOL DEHYDROGENASE"/>
    <property type="match status" value="1"/>
</dbReference>
<dbReference type="Pfam" id="PF01408">
    <property type="entry name" value="GFO_IDH_MocA"/>
    <property type="match status" value="1"/>
</dbReference>